<dbReference type="Proteomes" id="UP000321440">
    <property type="component" value="Unassembled WGS sequence"/>
</dbReference>
<proteinExistence type="predicted"/>
<keyword evidence="2" id="KW-1185">Reference proteome</keyword>
<dbReference type="AlphaFoldDB" id="A0A511W795"/>
<dbReference type="OrthoDB" id="2433183at2"/>
<sequence>MAQLVKLQDYISRYETDVYRYPGQFIRLKKENYDAIYNQWYNQQEPVDEEVNYEEEQPRWKNWFKRHHEPVEEPTTKLPKTEEELKVEFLDKTYQFQLKWASSTLQEVSFLDRTYEIDQRLKYFLTRFPDTYLLMYFPIFKLKHALLEAEIILITPTEVLCINWLDDESNSVYEPVDQRKWLKKTDETERMIVNPNIALKRMESTVRTMLDYHNVSFDIKKLVFTSQGVIHYNHLPYQTEYVDRENYQSWFQSMRESKNPLKHNQLKVTETLLSYTQTTSIKRPEWEDVETDEQF</sequence>
<accession>A0A511W795</accession>
<evidence type="ECO:0008006" key="3">
    <source>
        <dbReference type="Google" id="ProtNLM"/>
    </source>
</evidence>
<gene>
    <name evidence="1" type="primary">ytlQ</name>
    <name evidence="1" type="ORF">AHA02nite_17290</name>
</gene>
<evidence type="ECO:0000313" key="2">
    <source>
        <dbReference type="Proteomes" id="UP000321440"/>
    </source>
</evidence>
<reference evidence="1 2" key="1">
    <citation type="submission" date="2019-07" db="EMBL/GenBank/DDBJ databases">
        <title>Whole genome shotgun sequence of Alkalibacillus haloalkaliphilus NBRC 103110.</title>
        <authorList>
            <person name="Hosoyama A."/>
            <person name="Uohara A."/>
            <person name="Ohji S."/>
            <person name="Ichikawa N."/>
        </authorList>
    </citation>
    <scope>NUCLEOTIDE SEQUENCE [LARGE SCALE GENOMIC DNA]</scope>
    <source>
        <strain evidence="1 2">NBRC 103110</strain>
    </source>
</reference>
<dbReference type="EMBL" id="BJYA01000011">
    <property type="protein sequence ID" value="GEN45953.1"/>
    <property type="molecule type" value="Genomic_DNA"/>
</dbReference>
<organism evidence="1 2">
    <name type="scientific">Alkalibacillus haloalkaliphilus</name>
    <dbReference type="NCBI Taxonomy" id="94136"/>
    <lineage>
        <taxon>Bacteria</taxon>
        <taxon>Bacillati</taxon>
        <taxon>Bacillota</taxon>
        <taxon>Bacilli</taxon>
        <taxon>Bacillales</taxon>
        <taxon>Bacillaceae</taxon>
        <taxon>Alkalibacillus</taxon>
    </lineage>
</organism>
<name>A0A511W795_9BACI</name>
<evidence type="ECO:0000313" key="1">
    <source>
        <dbReference type="EMBL" id="GEN45953.1"/>
    </source>
</evidence>
<dbReference type="RefSeq" id="WP_146816335.1">
    <property type="nucleotide sequence ID" value="NZ_BJYA01000011.1"/>
</dbReference>
<protein>
    <recommendedName>
        <fullName evidence="3">NERD domain-containing protein</fullName>
    </recommendedName>
</protein>
<comment type="caution">
    <text evidence="1">The sequence shown here is derived from an EMBL/GenBank/DDBJ whole genome shotgun (WGS) entry which is preliminary data.</text>
</comment>